<protein>
    <recommendedName>
        <fullName evidence="3">Methyltransferase domain-containing protein</fullName>
    </recommendedName>
</protein>
<dbReference type="InterPro" id="IPR029063">
    <property type="entry name" value="SAM-dependent_MTases_sf"/>
</dbReference>
<dbReference type="RefSeq" id="WP_386820413.1">
    <property type="nucleotide sequence ID" value="NZ_JBHUIT010000017.1"/>
</dbReference>
<gene>
    <name evidence="1" type="ORF">ACFSSA_10595</name>
</gene>
<dbReference type="Gene3D" id="3.40.50.150">
    <property type="entry name" value="Vaccinia Virus protein VP39"/>
    <property type="match status" value="1"/>
</dbReference>
<evidence type="ECO:0008006" key="3">
    <source>
        <dbReference type="Google" id="ProtNLM"/>
    </source>
</evidence>
<dbReference type="EMBL" id="JBHUIT010000017">
    <property type="protein sequence ID" value="MFD2257127.1"/>
    <property type="molecule type" value="Genomic_DNA"/>
</dbReference>
<dbReference type="Proteomes" id="UP001597375">
    <property type="component" value="Unassembled WGS sequence"/>
</dbReference>
<organism evidence="1 2">
    <name type="scientific">Luteolibacter algae</name>
    <dbReference type="NCBI Taxonomy" id="454151"/>
    <lineage>
        <taxon>Bacteria</taxon>
        <taxon>Pseudomonadati</taxon>
        <taxon>Verrucomicrobiota</taxon>
        <taxon>Verrucomicrobiia</taxon>
        <taxon>Verrucomicrobiales</taxon>
        <taxon>Verrucomicrobiaceae</taxon>
        <taxon>Luteolibacter</taxon>
    </lineage>
</organism>
<name>A0ABW5D8B7_9BACT</name>
<keyword evidence="2" id="KW-1185">Reference proteome</keyword>
<accession>A0ABW5D8B7</accession>
<comment type="caution">
    <text evidence="1">The sequence shown here is derived from an EMBL/GenBank/DDBJ whole genome shotgun (WGS) entry which is preliminary data.</text>
</comment>
<sequence length="208" mass="23537">MRKLTPELLDTLPHDDPGAICSRRDLVRINRFMGNDSWILRHLPQSPTSITEIGAGDGHLLKIISREFPETPIRAYDLAPRPVGFPEKIEWVQGDLFKQPPAPKGGVLIANLFLHHFHPEQLTELGHWLENFDTILINEPLRSKLPLMMGKLAHPFIHPITRHDMHVSIEAGFVPNELASQLHLDGKGFIIKETSTWRGSIRVIASRA</sequence>
<proteinExistence type="predicted"/>
<reference evidence="2" key="1">
    <citation type="journal article" date="2019" name="Int. J. Syst. Evol. Microbiol.">
        <title>The Global Catalogue of Microorganisms (GCM) 10K type strain sequencing project: providing services to taxonomists for standard genome sequencing and annotation.</title>
        <authorList>
            <consortium name="The Broad Institute Genomics Platform"/>
            <consortium name="The Broad Institute Genome Sequencing Center for Infectious Disease"/>
            <person name="Wu L."/>
            <person name="Ma J."/>
        </authorList>
    </citation>
    <scope>NUCLEOTIDE SEQUENCE [LARGE SCALE GENOMIC DNA]</scope>
    <source>
        <strain evidence="2">CGMCC 4.7106</strain>
    </source>
</reference>
<evidence type="ECO:0000313" key="2">
    <source>
        <dbReference type="Proteomes" id="UP001597375"/>
    </source>
</evidence>
<dbReference type="SUPFAM" id="SSF53335">
    <property type="entry name" value="S-adenosyl-L-methionine-dependent methyltransferases"/>
    <property type="match status" value="1"/>
</dbReference>
<evidence type="ECO:0000313" key="1">
    <source>
        <dbReference type="EMBL" id="MFD2257127.1"/>
    </source>
</evidence>